<reference evidence="6 7" key="1">
    <citation type="submission" date="2019-03" db="EMBL/GenBank/DDBJ databases">
        <title>Genomic Encyclopedia of Type Strains, Phase IV (KMG-IV): sequencing the most valuable type-strain genomes for metagenomic binning, comparative biology and taxonomic classification.</title>
        <authorList>
            <person name="Goeker M."/>
        </authorList>
    </citation>
    <scope>NUCLEOTIDE SEQUENCE [LARGE SCALE GENOMIC DNA]</scope>
    <source>
        <strain evidence="6 7">DSM 11170</strain>
    </source>
</reference>
<evidence type="ECO:0000256" key="3">
    <source>
        <dbReference type="ARBA" id="ARBA00022691"/>
    </source>
</evidence>
<protein>
    <submittedName>
        <fullName evidence="6">Methyltransferase family protein</fullName>
    </submittedName>
</protein>
<keyword evidence="2 6" id="KW-0808">Transferase</keyword>
<dbReference type="CDD" id="cd02440">
    <property type="entry name" value="AdoMet_MTases"/>
    <property type="match status" value="1"/>
</dbReference>
<dbReference type="InterPro" id="IPR013217">
    <property type="entry name" value="Methyltransf_12"/>
</dbReference>
<evidence type="ECO:0000256" key="2">
    <source>
        <dbReference type="ARBA" id="ARBA00022679"/>
    </source>
</evidence>
<dbReference type="RefSeq" id="WP_131919247.1">
    <property type="nucleotide sequence ID" value="NZ_JAOQNU010000026.1"/>
</dbReference>
<keyword evidence="1 6" id="KW-0489">Methyltransferase</keyword>
<dbReference type="PANTHER" id="PTHR43861">
    <property type="entry name" value="TRANS-ACONITATE 2-METHYLTRANSFERASE-RELATED"/>
    <property type="match status" value="1"/>
</dbReference>
<evidence type="ECO:0000313" key="6">
    <source>
        <dbReference type="EMBL" id="TCP64055.1"/>
    </source>
</evidence>
<keyword evidence="3" id="KW-0949">S-adenosyl-L-methionine</keyword>
<evidence type="ECO:0000256" key="1">
    <source>
        <dbReference type="ARBA" id="ARBA00022603"/>
    </source>
</evidence>
<dbReference type="SUPFAM" id="SSF53335">
    <property type="entry name" value="S-adenosyl-L-methionine-dependent methyltransferases"/>
    <property type="match status" value="1"/>
</dbReference>
<dbReference type="InterPro" id="IPR020598">
    <property type="entry name" value="rRNA_Ade_methylase_Trfase_N"/>
</dbReference>
<dbReference type="Gene3D" id="3.40.50.150">
    <property type="entry name" value="Vaccinia Virus protein VP39"/>
    <property type="match status" value="1"/>
</dbReference>
<proteinExistence type="predicted"/>
<evidence type="ECO:0000259" key="5">
    <source>
        <dbReference type="SMART" id="SM00650"/>
    </source>
</evidence>
<gene>
    <name evidence="6" type="ORF">EDD73_11216</name>
</gene>
<dbReference type="SMART" id="SM00650">
    <property type="entry name" value="rADc"/>
    <property type="match status" value="1"/>
</dbReference>
<keyword evidence="4" id="KW-0175">Coiled coil</keyword>
<dbReference type="EMBL" id="SLXT01000012">
    <property type="protein sequence ID" value="TCP64055.1"/>
    <property type="molecule type" value="Genomic_DNA"/>
</dbReference>
<name>A0A4R2RY66_9FIRM</name>
<comment type="caution">
    <text evidence="6">The sequence shown here is derived from an EMBL/GenBank/DDBJ whole genome shotgun (WGS) entry which is preliminary data.</text>
</comment>
<dbReference type="OrthoDB" id="525353at2"/>
<accession>A0A4R2RY66</accession>
<dbReference type="GO" id="GO:0000179">
    <property type="term" value="F:rRNA (adenine-N6,N6-)-dimethyltransferase activity"/>
    <property type="evidence" value="ECO:0007669"/>
    <property type="project" value="InterPro"/>
</dbReference>
<feature type="domain" description="Ribosomal RNA adenine methylase transferase N-terminal" evidence="5">
    <location>
        <begin position="65"/>
        <end position="188"/>
    </location>
</feature>
<keyword evidence="7" id="KW-1185">Reference proteome</keyword>
<feature type="coiled-coil region" evidence="4">
    <location>
        <begin position="573"/>
        <end position="607"/>
    </location>
</feature>
<dbReference type="InterPro" id="IPR029063">
    <property type="entry name" value="SAM-dependent_MTases_sf"/>
</dbReference>
<evidence type="ECO:0000256" key="4">
    <source>
        <dbReference type="SAM" id="Coils"/>
    </source>
</evidence>
<dbReference type="AlphaFoldDB" id="A0A4R2RY66"/>
<organism evidence="6 7">
    <name type="scientific">Heliophilum fasciatum</name>
    <dbReference type="NCBI Taxonomy" id="35700"/>
    <lineage>
        <taxon>Bacteria</taxon>
        <taxon>Bacillati</taxon>
        <taxon>Bacillota</taxon>
        <taxon>Clostridia</taxon>
        <taxon>Eubacteriales</taxon>
        <taxon>Heliobacteriaceae</taxon>
        <taxon>Heliophilum</taxon>
    </lineage>
</organism>
<dbReference type="Proteomes" id="UP000294813">
    <property type="component" value="Unassembled WGS sequence"/>
</dbReference>
<evidence type="ECO:0000313" key="7">
    <source>
        <dbReference type="Proteomes" id="UP000294813"/>
    </source>
</evidence>
<dbReference type="Pfam" id="PF08242">
    <property type="entry name" value="Methyltransf_12"/>
    <property type="match status" value="1"/>
</dbReference>
<sequence length="1260" mass="145631">MKYIWDHEYNLFRCEEIDDFSYSDGAEVEQRIFRIIQQVSDRSTFSTELLEHITDWPSEYHLSRARHCLIRPLGIKPGDKVLELGCGCGAITRYLGEIGAEVTAVEGSIMRARIAAERCRDLNNVKVFVDDLLRYESEKKFDWILLIGVLEYAPVFVKADEPAQHYLHCVSRLLSCNGKLVIAIENKLGLKYFNNCAEDHLGVPFYGLQDLYNDSTPRTYGRIELIQQLTSAGFSNYYFHYPFPDYKLPAVIFSEDALKNERFEVIDLLAKVNSRDYSGSSYRLFDESLVFNSLYENGLIEDFSNSFLVVASQNDILLHNSDKIAMTFATNRIPEFTVSTSFLHSENAINVLKEPLQTGLRRNRKSQDGYNLQNVLSMTAYQPGYQILWRLLAVRAAGGSIEDIVTELYPWISYLMQCAKDIKYGEFAAIQNDTKKEKYNLAEFVVPGNYIDCTPFNLLKTREGAIIFIDDEWQAECEVPLGWIVTRGVLHSLGVGLASRDSIKSITEVVRALGNVFYLSVTDEEVISWINMEKRFLSLVTGQEHLKFSISEKNTTSGLVSLNYALIERDKELAVVKQEVEERNSQISRLEQKVMEQSNQIVTLMQTVTEQDNHLTTLSQKEANCSSQVVILNELLVERDNQVLLLEKSINESDKLISEIYASKSWILTKPLRNALRIFNGKFIKESNCDIFKKMVKIKRLLRTSKELLARGAFEEVWRRIKIKLHFSKESGQIQIPRINKKLEDGIVILATKHTLFVAMLIKKSFSEFGFNDIVILDNEPDHYEDKIHIVICPQMFSKMPLQYITFQMEQSVSSRWFTKDYFNRLENSMAIMDYSLANIKFLQQNELSYRQIFYTPISSINDLSELMLTRGHESKSPTGEAEYDVVFYGDVNCPRRIKFLEEIKKNFKLLIISEVFGEDLYRQLKKARIVLNIHYYQNALLETTRIYECLSLGLDVISEESSDIEEHTNLREFVTFTPIDDTKAMIDAIRQALVSKKKKVSKLPVDINHFSFYFGRMLVAMDLMPIEKILDLLPLGNLNHTIALSLPETYLRREHFSRLYPQIPIFHGLRHYHGWIGCALSYKFLCHQAKRSNLKYLSVCEDDVQMSNNFIEKWDVVQRFLFNELGTDNWDIFCGVIADVSDDVNVVDVVDYEGIRFVTIDKMTSMVFNIYGKNAIEAISNWDSDNRDVQSNTIDRYLENRVKLKVVTTIPFIVGHEPDLNSTLWNFKNNVYDDMISKSQTKLMKKTEAFLELKNLHND</sequence>